<feature type="compositionally biased region" description="Basic residues" evidence="1">
    <location>
        <begin position="1"/>
        <end position="18"/>
    </location>
</feature>
<evidence type="ECO:0000313" key="4">
    <source>
        <dbReference type="Proteomes" id="UP001153069"/>
    </source>
</evidence>
<accession>A0A9N8EP27</accession>
<comment type="caution">
    <text evidence="3">The sequence shown here is derived from an EMBL/GenBank/DDBJ whole genome shotgun (WGS) entry which is preliminary data.</text>
</comment>
<dbReference type="EMBL" id="CAICTM010001561">
    <property type="protein sequence ID" value="CAB9524642.1"/>
    <property type="molecule type" value="Genomic_DNA"/>
</dbReference>
<dbReference type="AlphaFoldDB" id="A0A9N8EP27"/>
<gene>
    <name evidence="3" type="ORF">SEMRO_1563_G282690.1</name>
</gene>
<proteinExistence type="predicted"/>
<keyword evidence="4" id="KW-1185">Reference proteome</keyword>
<dbReference type="Pfam" id="PF00651">
    <property type="entry name" value="BTB"/>
    <property type="match status" value="1"/>
</dbReference>
<dbReference type="Proteomes" id="UP001153069">
    <property type="component" value="Unassembled WGS sequence"/>
</dbReference>
<evidence type="ECO:0000313" key="3">
    <source>
        <dbReference type="EMBL" id="CAB9524642.1"/>
    </source>
</evidence>
<reference evidence="3" key="1">
    <citation type="submission" date="2020-06" db="EMBL/GenBank/DDBJ databases">
        <authorList>
            <consortium name="Plant Systems Biology data submission"/>
        </authorList>
    </citation>
    <scope>NUCLEOTIDE SEQUENCE</scope>
    <source>
        <strain evidence="3">D6</strain>
    </source>
</reference>
<evidence type="ECO:0000256" key="1">
    <source>
        <dbReference type="SAM" id="MobiDB-lite"/>
    </source>
</evidence>
<dbReference type="SUPFAM" id="SSF54695">
    <property type="entry name" value="POZ domain"/>
    <property type="match status" value="1"/>
</dbReference>
<sequence length="339" mass="38483">MIRRSLHGRGTGKQKRANLPKATSSHANKAGAWKEAIRNKLEDDRFNDATIVCSDGKSIRCQSFMLRVHSDVLDEMWNNREEDTVEAPKFRSTVMARIKEYCHLGEVTKLNDATELNCVDAAAEMHDVMDTVIAADYYNIDGLGDKCLEFVRSLVNEHLNLVFLIAAKYGLNYENEHRTVVKATIHIARTKLCKYRRDHLNHPSIRAATSVQDTDTLRTIVKLLPFNTTCPLLRFQFLEKWMILSSETFEGKEKAPETESLTKRLVKEMELLKHIGAMCPRYLVAKDGPLRSSVLVDAEALVEAIDASPLEQQCRMFQEKEAADKGEDSVVPVVEEVWC</sequence>
<dbReference type="InterPro" id="IPR011333">
    <property type="entry name" value="SKP1/BTB/POZ_sf"/>
</dbReference>
<evidence type="ECO:0000259" key="2">
    <source>
        <dbReference type="Pfam" id="PF00651"/>
    </source>
</evidence>
<dbReference type="InterPro" id="IPR000210">
    <property type="entry name" value="BTB/POZ_dom"/>
</dbReference>
<feature type="domain" description="BTB" evidence="2">
    <location>
        <begin position="42"/>
        <end position="151"/>
    </location>
</feature>
<dbReference type="Gene3D" id="3.30.710.10">
    <property type="entry name" value="Potassium Channel Kv1.1, Chain A"/>
    <property type="match status" value="1"/>
</dbReference>
<organism evidence="3 4">
    <name type="scientific">Seminavis robusta</name>
    <dbReference type="NCBI Taxonomy" id="568900"/>
    <lineage>
        <taxon>Eukaryota</taxon>
        <taxon>Sar</taxon>
        <taxon>Stramenopiles</taxon>
        <taxon>Ochrophyta</taxon>
        <taxon>Bacillariophyta</taxon>
        <taxon>Bacillariophyceae</taxon>
        <taxon>Bacillariophycidae</taxon>
        <taxon>Naviculales</taxon>
        <taxon>Naviculaceae</taxon>
        <taxon>Seminavis</taxon>
    </lineage>
</organism>
<feature type="region of interest" description="Disordered" evidence="1">
    <location>
        <begin position="1"/>
        <end position="31"/>
    </location>
</feature>
<dbReference type="OrthoDB" id="6359816at2759"/>
<protein>
    <recommendedName>
        <fullName evidence="2">BTB domain-containing protein</fullName>
    </recommendedName>
</protein>
<name>A0A9N8EP27_9STRA</name>